<dbReference type="Gene3D" id="3.30.410.40">
    <property type="match status" value="1"/>
</dbReference>
<keyword evidence="2" id="KW-0285">Flavoprotein</keyword>
<name>A0ABD1IP64_SALDI</name>
<evidence type="ECO:0000256" key="2">
    <source>
        <dbReference type="ARBA" id="ARBA00022630"/>
    </source>
</evidence>
<evidence type="ECO:0000313" key="7">
    <source>
        <dbReference type="Proteomes" id="UP001567538"/>
    </source>
</evidence>
<organism evidence="6 7">
    <name type="scientific">Salvia divinorum</name>
    <name type="common">Maria pastora</name>
    <name type="synonym">Diviner's sage</name>
    <dbReference type="NCBI Taxonomy" id="28513"/>
    <lineage>
        <taxon>Eukaryota</taxon>
        <taxon>Viridiplantae</taxon>
        <taxon>Streptophyta</taxon>
        <taxon>Embryophyta</taxon>
        <taxon>Tracheophyta</taxon>
        <taxon>Spermatophyta</taxon>
        <taxon>Magnoliopsida</taxon>
        <taxon>eudicotyledons</taxon>
        <taxon>Gunneridae</taxon>
        <taxon>Pentapetalae</taxon>
        <taxon>asterids</taxon>
        <taxon>lamiids</taxon>
        <taxon>Lamiales</taxon>
        <taxon>Lamiaceae</taxon>
        <taxon>Nepetoideae</taxon>
        <taxon>Mentheae</taxon>
        <taxon>Salviinae</taxon>
        <taxon>Salvia</taxon>
        <taxon>Salvia subgen. Calosphace</taxon>
    </lineage>
</organism>
<dbReference type="Gene3D" id="3.50.50.60">
    <property type="entry name" value="FAD/NAD(P)-binding domain"/>
    <property type="match status" value="1"/>
</dbReference>
<accession>A0ABD1IP64</accession>
<dbReference type="PANTHER" id="PTHR45968">
    <property type="entry name" value="OSJNBA0019K04.7 PROTEIN"/>
    <property type="match status" value="1"/>
</dbReference>
<dbReference type="InterPro" id="IPR000172">
    <property type="entry name" value="GMC_OxRdtase_N"/>
</dbReference>
<dbReference type="EMBL" id="JBEAFC010000001">
    <property type="protein sequence ID" value="KAL1569006.1"/>
    <property type="molecule type" value="Genomic_DNA"/>
</dbReference>
<keyword evidence="7" id="KW-1185">Reference proteome</keyword>
<feature type="domain" description="Glucose-methanol-choline oxidoreductase N-terminal" evidence="5">
    <location>
        <begin position="86"/>
        <end position="274"/>
    </location>
</feature>
<dbReference type="InterPro" id="IPR036188">
    <property type="entry name" value="FAD/NAD-bd_sf"/>
</dbReference>
<evidence type="ECO:0000313" key="6">
    <source>
        <dbReference type="EMBL" id="KAL1569006.1"/>
    </source>
</evidence>
<dbReference type="SUPFAM" id="SSF51905">
    <property type="entry name" value="FAD/NAD(P)-binding domain"/>
    <property type="match status" value="1"/>
</dbReference>
<proteinExistence type="predicted"/>
<dbReference type="AlphaFoldDB" id="A0ABD1IP64"/>
<evidence type="ECO:0000259" key="5">
    <source>
        <dbReference type="Pfam" id="PF00732"/>
    </source>
</evidence>
<dbReference type="InterPro" id="IPR051871">
    <property type="entry name" value="GMC_Oxidoreductase-Related"/>
</dbReference>
<gene>
    <name evidence="6" type="ORF">AAHA92_00541</name>
</gene>
<dbReference type="PANTHER" id="PTHR45968:SF3">
    <property type="entry name" value="OS04G0573100 PROTEIN"/>
    <property type="match status" value="1"/>
</dbReference>
<feature type="compositionally biased region" description="Pro residues" evidence="4">
    <location>
        <begin position="53"/>
        <end position="68"/>
    </location>
</feature>
<comment type="caution">
    <text evidence="6">The sequence shown here is derived from an EMBL/GenBank/DDBJ whole genome shotgun (WGS) entry which is preliminary data.</text>
</comment>
<sequence length="334" mass="35804">MHEATSAQPISYYDYIIIGRAAHSAPRSNKTQPCSSWSAAALPTAIPISPISPPSGEPSWTYPPPPQPSASSPKTASLTHAPVGTSINAGFYSRASDHYVAKAGWEPRLVEESYRWVEKAVVFKPTVRQWRTAVKGGLMAAGVVPYNGFTYDHLIGAKIGGTIFDGNERRHTAAELIVEYADLKKLTVLLNATVHKILYTTQGNESPTAEGVVFKDAYGKNHTAYLKQEPNNEVILSAGAIGNPQLLMLSGIGPMGHLKAHNITVVVDQPLVGLGMGDNPMNAIYVPSPTPVEVSLVQVARISQTGNNIEAISGKNFTGGYTMLSPQVYLKAQI</sequence>
<evidence type="ECO:0000256" key="4">
    <source>
        <dbReference type="SAM" id="MobiDB-lite"/>
    </source>
</evidence>
<comment type="cofactor">
    <cofactor evidence="1">
        <name>FAD</name>
        <dbReference type="ChEBI" id="CHEBI:57692"/>
    </cofactor>
</comment>
<reference evidence="6 7" key="1">
    <citation type="submission" date="2024-06" db="EMBL/GenBank/DDBJ databases">
        <title>A chromosome level genome sequence of Diviner's sage (Salvia divinorum).</title>
        <authorList>
            <person name="Ford S.A."/>
            <person name="Ro D.-K."/>
            <person name="Ness R.W."/>
            <person name="Phillips M.A."/>
        </authorList>
    </citation>
    <scope>NUCLEOTIDE SEQUENCE [LARGE SCALE GENOMIC DNA]</scope>
    <source>
        <strain evidence="6">SAF-2024a</strain>
        <tissue evidence="6">Leaf</tissue>
    </source>
</reference>
<dbReference type="Pfam" id="PF00732">
    <property type="entry name" value="GMC_oxred_N"/>
    <property type="match status" value="1"/>
</dbReference>
<keyword evidence="3" id="KW-0274">FAD</keyword>
<evidence type="ECO:0000256" key="1">
    <source>
        <dbReference type="ARBA" id="ARBA00001974"/>
    </source>
</evidence>
<dbReference type="Proteomes" id="UP001567538">
    <property type="component" value="Unassembled WGS sequence"/>
</dbReference>
<feature type="region of interest" description="Disordered" evidence="4">
    <location>
        <begin position="53"/>
        <end position="79"/>
    </location>
</feature>
<protein>
    <submittedName>
        <fullName evidence="6">Protein HOTHEAD-like isoform X2</fullName>
    </submittedName>
</protein>
<evidence type="ECO:0000256" key="3">
    <source>
        <dbReference type="ARBA" id="ARBA00022827"/>
    </source>
</evidence>